<evidence type="ECO:0000256" key="15">
    <source>
        <dbReference type="ARBA" id="ARBA00022703"/>
    </source>
</evidence>
<keyword evidence="13 32" id="KW-0165">Cleavage on pair of basic residues</keyword>
<evidence type="ECO:0000256" key="18">
    <source>
        <dbReference type="ARBA" id="ARBA00022844"/>
    </source>
</evidence>
<feature type="lipid moiety-binding region" description="S-palmitoyl cysteine; by host" evidence="32">
    <location>
        <position position="757"/>
    </location>
</feature>
<feature type="short sequence motif" description="YXXL motif; contains endocytosis signal" evidence="32">
    <location>
        <begin position="705"/>
        <end position="708"/>
    </location>
</feature>
<dbReference type="GO" id="GO:0016020">
    <property type="term" value="C:membrane"/>
    <property type="evidence" value="ECO:0007669"/>
    <property type="project" value="UniProtKB-UniRule"/>
</dbReference>
<evidence type="ECO:0000256" key="9">
    <source>
        <dbReference type="ARBA" id="ARBA00022511"/>
    </source>
</evidence>
<evidence type="ECO:0000256" key="11">
    <source>
        <dbReference type="ARBA" id="ARBA00022581"/>
    </source>
</evidence>
<dbReference type="GO" id="GO:1903908">
    <property type="term" value="P:positive regulation of plasma membrane raft polarization"/>
    <property type="evidence" value="ECO:0007669"/>
    <property type="project" value="UniProtKB-UniRule"/>
</dbReference>
<keyword evidence="22 32" id="KW-1133">Transmembrane helix</keyword>
<dbReference type="GO" id="GO:0039654">
    <property type="term" value="P:fusion of virus membrane with host endosome membrane"/>
    <property type="evidence" value="ECO:0007669"/>
    <property type="project" value="UniProtKB-UniRule"/>
</dbReference>
<keyword evidence="17 32" id="KW-1161">Viral attachment to host cell</keyword>
<dbReference type="InterPro" id="IPR000328">
    <property type="entry name" value="GP41-like"/>
</dbReference>
<comment type="function">
    <text evidence="32">Transmembrane protein gp41: Acts as a class I viral fusion protein. Under the current model, the protein has at least 3 conformational states: pre-fusion native state, pre-hairpin intermediate state, and post-fusion hairpin state. During fusion of viral and target intracellular membranes, the coiled coil regions (heptad repeats) assume a trimer-of-hairpins structure, positioning the fusion peptide in close proximity to the C-terminal region of the ectodomain. The formation of this structure appears to drive apposition and subsequent fusion of viral and target cell membranes. Complete fusion occurs in host cell endosomes and is dynamin-dependent, however some lipid transfer might occur at the plasma membrane. The virus undergoes clathrin-dependent internalization long before endosomal fusion, thus minimizing the surface exposure of conserved viral epitopes during fusion and reducing the efficacy of inhibitors targeting these epitopes. Membranes fusion leads to delivery of the nucleocapsid into the cytoplasm.</text>
</comment>
<keyword evidence="28 32" id="KW-0325">Glycoprotein</keyword>
<evidence type="ECO:0000256" key="14">
    <source>
        <dbReference type="ARBA" id="ARBA00022692"/>
    </source>
</evidence>
<evidence type="ECO:0000256" key="5">
    <source>
        <dbReference type="ARBA" id="ARBA00004578"/>
    </source>
</evidence>
<keyword evidence="10 32" id="KW-1165">Clathrin-mediated endocytosis of virus by host</keyword>
<feature type="disulfide bond" evidence="32">
    <location>
        <begin position="226"/>
        <end position="237"/>
    </location>
</feature>
<keyword evidence="14 32" id="KW-0812">Transmembrane</keyword>
<evidence type="ECO:0000256" key="33">
    <source>
        <dbReference type="RuleBase" id="RU363095"/>
    </source>
</evidence>
<comment type="caution">
    <text evidence="32 33">Lacks conserved residue(s) required for the propagation of feature annotation.</text>
</comment>
<evidence type="ECO:0000256" key="2">
    <source>
        <dbReference type="ARBA" id="ARBA00004433"/>
    </source>
</evidence>
<keyword evidence="20 32" id="KW-0261">Viral envelope protein</keyword>
<evidence type="ECO:0000256" key="31">
    <source>
        <dbReference type="ARBA" id="ARBA00023296"/>
    </source>
</evidence>
<dbReference type="SUPFAM" id="SSF58069">
    <property type="entry name" value="Virus ectodomain"/>
    <property type="match status" value="1"/>
</dbReference>
<proteinExistence type="inferred from homology"/>
<comment type="domain">
    <text evidence="32">Some of the most genetically diverse regions of the viral genome are present in Env. They are called variable regions 1 through 5 (V1 through V5). Coreceptor usage of gp120 is determined mainly by the primary structure of the third variable region (V3) in the outer domain of gp120. The sequence of V3 determines which coreceptor, CCR5 and/or CXCR4 (corresponding to R5/macrophage, X4/T cell and R5X4/T cell and macrophage tropism), is used to trigger the fusion potential of the Env complex, and hence which cells the virus can infect. Binding to CCR5 involves a region adjacent in addition to V3.</text>
</comment>
<organism evidence="37">
    <name type="scientific">Human immunodeficiency virus type 1</name>
    <name type="common">HIV-1</name>
    <dbReference type="NCBI Taxonomy" id="11676"/>
    <lineage>
        <taxon>Viruses</taxon>
        <taxon>Riboviria</taxon>
        <taxon>Pararnavirae</taxon>
        <taxon>Artverviricota</taxon>
        <taxon>Revtraviricetes</taxon>
        <taxon>Ortervirales</taxon>
        <taxon>Retroviridae</taxon>
        <taxon>Orthoretrovirinae</taxon>
        <taxon>Lentivirus</taxon>
        <taxon>Lentivirus humimdef1</taxon>
    </lineage>
</organism>
<dbReference type="HAMAP" id="MF_04083">
    <property type="entry name" value="HIV_ENV"/>
    <property type="match status" value="1"/>
</dbReference>
<feature type="chain" id="PRO_5029983433" description="Envelope glycoprotein gp160" evidence="32">
    <location>
        <begin position="32"/>
        <end position="849"/>
    </location>
</feature>
<evidence type="ECO:0000256" key="30">
    <source>
        <dbReference type="ARBA" id="ARBA00023288"/>
    </source>
</evidence>
<keyword evidence="26 32" id="KW-0564">Palmitate</keyword>
<evidence type="ECO:0000256" key="19">
    <source>
        <dbReference type="ARBA" id="ARBA00022870"/>
    </source>
</evidence>
<dbReference type="Pfam" id="PF00516">
    <property type="entry name" value="GP120"/>
    <property type="match status" value="2"/>
</dbReference>
<dbReference type="CDD" id="cd09909">
    <property type="entry name" value="HIV-1-like_HR1-HR2"/>
    <property type="match status" value="1"/>
</dbReference>
<evidence type="ECO:0000259" key="36">
    <source>
        <dbReference type="Pfam" id="PF00517"/>
    </source>
</evidence>
<evidence type="ECO:0000256" key="20">
    <source>
        <dbReference type="ARBA" id="ARBA00022879"/>
    </source>
</evidence>
<keyword evidence="8 32" id="KW-1170">Fusion of virus membrane with host endosomal membrane</keyword>
<comment type="PTM">
    <text evidence="32">Specific enzymatic cleavages in vivo yield mature proteins. Envelope glycoproteins are synthesized as a inactive precursor that is heavily N-glycosylated and processed likely by host cell furin in the Golgi to yield the mature SU and TM proteins. The cleavage site between SU and TM requires the minimal sequence [KR]-X-[KR]-R. About 2 of the 9 disulfide bonds of gp41 are reduced by P4HB/PDI, following binding to CD4 receptor.</text>
</comment>
<evidence type="ECO:0000313" key="37">
    <source>
        <dbReference type="EMBL" id="QOL05453.1"/>
    </source>
</evidence>
<dbReference type="EMBL" id="MT307710">
    <property type="protein sequence ID" value="QOL05453.1"/>
    <property type="molecule type" value="Genomic_RNA"/>
</dbReference>
<feature type="region of interest" description="Disordered" evidence="34">
    <location>
        <begin position="710"/>
        <end position="737"/>
    </location>
</feature>
<dbReference type="GO" id="GO:0055036">
    <property type="term" value="C:virion membrane"/>
    <property type="evidence" value="ECO:0007669"/>
    <property type="project" value="UniProtKB-SubCell"/>
</dbReference>
<keyword evidence="11 32" id="KW-0945">Host-virus interaction</keyword>
<dbReference type="Gene3D" id="1.20.5.490">
    <property type="entry name" value="Single helix bin"/>
    <property type="match status" value="1"/>
</dbReference>
<evidence type="ECO:0000256" key="13">
    <source>
        <dbReference type="ARBA" id="ARBA00022685"/>
    </source>
</evidence>
<keyword evidence="9 32" id="KW-1032">Host cell membrane</keyword>
<comment type="PTM">
    <text evidence="32">Palmitoylation of the transmembrane protein and of Env polyprotein (prior to its proteolytic cleavage) is essential for their association with host cell membrane lipid rafts. Palmitoylation is therefore required for envelope trafficking to classical lipid rafts, but not for viral replication.</text>
</comment>
<dbReference type="GO" id="GO:0019062">
    <property type="term" value="P:virion attachment to host cell"/>
    <property type="evidence" value="ECO:0007669"/>
    <property type="project" value="UniProtKB-UniRule"/>
</dbReference>
<comment type="subunit">
    <text evidence="32">The mature envelope protein (Env) consists of a homotrimer of non-covalently associated gp120-gp41 heterodimers. The resulting complex protrudes from the virus surface as a spike. There seems to be as few as 10 spikes on the average virion. Surface protein gp120 interacts with host CD4, CCR5 and CXCR4. Gp120 also interacts with the C-type lectins CD209/DC-SIGN and CLEC4M/DC-SIGNR (collectively referred to as DC-SIGN(R)). Gp120 and gp41 interact with GalCer. Gp120 interacts with host ITGA4/ITGB7 complex; on CD4+ T-cells, this interaction results in rapid activation of integrin ITGAL/LFA-1, which facilitates efficient cell-to-cell spreading of HIV-1. Gp120 interacts with cell-associated heparan sulfate; this interaction increases virus infectivity on permissive cells and may be involved in infection of CD4- cells.</text>
</comment>
<evidence type="ECO:0000256" key="21">
    <source>
        <dbReference type="ARBA" id="ARBA00022890"/>
    </source>
</evidence>
<comment type="subcellular location">
    <molecule>Transmembrane protein gp41</molecule>
    <subcellularLocation>
        <location evidence="32">Virion membrane</location>
        <topology evidence="32">Single-pass type I membrane protein</topology>
    </subcellularLocation>
    <subcellularLocation>
        <location evidence="32">Host cell membrane</location>
        <topology evidence="32">Single-pass type I membrane protein</topology>
    </subcellularLocation>
    <subcellularLocation>
        <location evidence="32">Host endosome membrane</location>
        <topology evidence="32">Single-pass type I membrane protein</topology>
    </subcellularLocation>
    <text evidence="32">It is probably concentrated at the site of budding and incorporated into the virions possibly by contacts between the cytoplasmic tail of Env and the N-terminus of Gag.</text>
</comment>
<evidence type="ECO:0000256" key="1">
    <source>
        <dbReference type="ARBA" id="ARBA00004402"/>
    </source>
</evidence>
<dbReference type="Gene3D" id="2.170.40.20">
    <property type="entry name" value="Human immunodeficiency virus 1, Gp160, envelope glycoprotein"/>
    <property type="match status" value="2"/>
</dbReference>
<comment type="subcellular location">
    <molecule>Surface protein gp120</molecule>
    <subcellularLocation>
        <location evidence="32">Virion membrane</location>
        <topology evidence="32">Peripheral membrane protein</topology>
    </subcellularLocation>
    <subcellularLocation>
        <location evidence="32">Host cell membrane</location>
        <topology evidence="32">Peripheral membrane protein</topology>
    </subcellularLocation>
    <subcellularLocation>
        <location evidence="32">Host endosome membrane</location>
        <topology evidence="32">Single-pass type I membrane protein</topology>
    </subcellularLocation>
    <text evidence="32">The surface protein is not anchored to the viral envelope, but associates with the extravirion surface through its binding to TM. It is probably concentrated at the site of budding and incorporated into the virions possibly by contacts between the cytoplasmic tail of Env and the N-terminus of Gag.</text>
</comment>
<dbReference type="FunFam" id="2.170.40.20:FF:000003">
    <property type="entry name" value="Envelope glycoprotein gp160"/>
    <property type="match status" value="1"/>
</dbReference>
<keyword evidence="21 32" id="KW-1164">Virus endocytosis by host</keyword>
<comment type="similarity">
    <text evidence="32">Belongs to the HIV-1 env protein family.</text>
</comment>
<comment type="domain">
    <text evidence="32">The CD4-binding region is targeted by the antibody b12.</text>
</comment>
<feature type="coiled-coil region" evidence="32">
    <location>
        <begin position="626"/>
        <end position="660"/>
    </location>
</feature>
<feature type="topological domain" description="Cytoplasmic" evidence="32">
    <location>
        <begin position="699"/>
        <end position="849"/>
    </location>
</feature>
<evidence type="ECO:0000256" key="27">
    <source>
        <dbReference type="ARBA" id="ARBA00023157"/>
    </source>
</evidence>
<organismHost>
    <name type="scientific">Homo sapiens</name>
    <name type="common">Human</name>
    <dbReference type="NCBI Taxonomy" id="9606"/>
</organismHost>
<evidence type="ECO:0000256" key="22">
    <source>
        <dbReference type="ARBA" id="ARBA00022989"/>
    </source>
</evidence>
<dbReference type="FunFam" id="1.20.5.490:FF:000001">
    <property type="entry name" value="Envelope glycoprotein gp160"/>
    <property type="match status" value="1"/>
</dbReference>
<feature type="domain" description="Retroviral envelope protein GP41-like" evidence="36">
    <location>
        <begin position="523"/>
        <end position="712"/>
    </location>
</feature>
<comment type="domain">
    <text evidence="32 33">The 17 amino acids long immunosuppressive region is present in many retroviral envelope proteins. Synthetic peptides derived from this relatively conserved sequence inhibit immune function in vitro and in vivo.</text>
</comment>
<keyword evidence="15 32" id="KW-0053">Apoptosis</keyword>
<dbReference type="Pfam" id="PF00517">
    <property type="entry name" value="GP41"/>
    <property type="match status" value="1"/>
</dbReference>
<comment type="PTM">
    <text evidence="32">Highly glycosylated by host. The high number of glycan on the protein is reffered to as 'glycan shield' because it contributes to hide protein sequence from adaptive immune system.</text>
</comment>
<evidence type="ECO:0000256" key="17">
    <source>
        <dbReference type="ARBA" id="ARBA00022804"/>
    </source>
</evidence>
<feature type="site" description="Cleavage; by host furin" evidence="32">
    <location>
        <begin position="504"/>
        <end position="505"/>
    </location>
</feature>
<comment type="miscellaneous">
    <text evidence="32">Inhibitors targeting HIV-1 viral envelope proteins are used as antiretroviral drugs. Attachment of virions to the cell surface via non-specific interactions and CD4 binding can be blocked by inhibitors that include cyanovirin-N, cyclotriazadisulfonamide analogs, PRO 2000, TNX 355 and PRO 542. In addition, BMS 806 can block CD4-induced conformational changes. Env interactions with the coreceptor molecules can be targeted by CCR5 antagonists including SCH-D, maraviroc (UK 427857) and aplaviroc (GW 873140), and the CXCR4 antagonist AMD 070. Fusion of viral and cellular membranes can be inhibited by peptides such as enfuvirtide and tifuvirtide (T 1249). Resistance to inhibitors associated with mutations in Env are observed. Most of the time, single mutations confer only a modest reduction in drug susceptibility. Combination of several mutations is usually required to develop a high-level drug resistance.</text>
</comment>
<protein>
    <recommendedName>
        <fullName evidence="32">Envelope glycoprotein gp160</fullName>
    </recommendedName>
    <alternativeName>
        <fullName evidence="32">Env polyprotein</fullName>
    </alternativeName>
    <component>
        <recommendedName>
            <fullName evidence="32">Surface protein gp120</fullName>
            <shortName evidence="32">SU</shortName>
        </recommendedName>
        <alternativeName>
            <fullName evidence="32">Glycoprotein 120</fullName>
            <shortName evidence="32">gp120</shortName>
        </alternativeName>
    </component>
    <component>
        <recommendedName>
            <fullName evidence="32">Transmembrane protein gp41</fullName>
            <shortName evidence="32">TM</shortName>
        </recommendedName>
        <alternativeName>
            <fullName evidence="32">Glycoprotein 41</fullName>
            <shortName evidence="32">gp41</shortName>
        </alternativeName>
    </component>
</protein>
<keyword evidence="18 32" id="KW-0946">Virion</keyword>
<dbReference type="GO" id="GO:0019082">
    <property type="term" value="P:viral protein processing"/>
    <property type="evidence" value="ECO:0007669"/>
    <property type="project" value="UniProtKB-UniRule"/>
</dbReference>
<evidence type="ECO:0000256" key="24">
    <source>
        <dbReference type="ARBA" id="ARBA00023054"/>
    </source>
</evidence>
<dbReference type="InterPro" id="IPR037527">
    <property type="entry name" value="Gp160"/>
</dbReference>
<keyword evidence="25 32" id="KW-0472">Membrane</keyword>
<evidence type="ECO:0000256" key="25">
    <source>
        <dbReference type="ARBA" id="ARBA00023136"/>
    </source>
</evidence>
<evidence type="ECO:0000256" key="26">
    <source>
        <dbReference type="ARBA" id="ARBA00023139"/>
    </source>
</evidence>
<feature type="region of interest" description="Fusion peptide" evidence="32">
    <location>
        <begin position="505"/>
        <end position="525"/>
    </location>
</feature>
<evidence type="ECO:0000256" key="28">
    <source>
        <dbReference type="ARBA" id="ARBA00023180"/>
    </source>
</evidence>
<name>A0A7L9QRA3_HV1</name>
<keyword evidence="16 32" id="KW-0732">Signal</keyword>
<evidence type="ECO:0000256" key="32">
    <source>
        <dbReference type="HAMAP-Rule" id="MF_04083"/>
    </source>
</evidence>
<dbReference type="GO" id="GO:0019031">
    <property type="term" value="C:viral envelope"/>
    <property type="evidence" value="ECO:0007669"/>
    <property type="project" value="UniProtKB-KW"/>
</dbReference>
<evidence type="ECO:0000256" key="4">
    <source>
        <dbReference type="ARBA" id="ARBA00004563"/>
    </source>
</evidence>
<feature type="region of interest" description="CD4-binding loop" evidence="32">
    <location>
        <begin position="360"/>
        <end position="370"/>
    </location>
</feature>
<accession>A0A7L9QRA3</accession>
<keyword evidence="31 32" id="KW-1160">Virus entry into host cell</keyword>
<comment type="function">
    <text evidence="32">Surface protein gp120: Attaches the virus to the host lymphoid cell by binding to the primary receptor CD4. This interaction induces a structural rearrangement creating a high affinity binding site for a chemokine coreceptor like CXCR4 and/or CCR5. Acts as a ligand for CD209/DC-SIGN and CLEC4M/DC-SIGNR, which are respectively found on dendritic cells (DCs), and on endothelial cells of liver sinusoids and lymph node sinuses. These interactions allow capture of viral particles at mucosal surfaces by these cells and subsequent transmission to permissive cells. HIV subverts the migration properties of dendritic cells to gain access to CD4+ T-cells in lymph nodes. Virus transmission to permissive T-cells occurs either in trans (without DCs infection, through viral capture and transmission), or in cis (following DCs productive infection, through the usual CD4-gp120 interaction), thereby inducing a robust infection. In trans infection, bound virions remain infectious over days and it is proposed that they are not degraded, but protected in non-lysosomal acidic organelles within the DCs close to the cell membrane thus contributing to the viral infectious potential during DCs' migration from the periphery to the lymphoid tissues. On arrival at lymphoid tissues, intact virions recycle back to DCs' cell surface allowing virus transmission to CD4+ T-cells.</text>
</comment>
<keyword evidence="30 32" id="KW-0449">Lipoprotein</keyword>
<feature type="region of interest" description="Immunosuppression" evidence="32">
    <location>
        <begin position="567"/>
        <end position="585"/>
    </location>
</feature>
<dbReference type="InterPro" id="IPR036377">
    <property type="entry name" value="Gp120_core_sf"/>
</dbReference>
<feature type="domain" description="Human immunodeficiency virus 1 envelope glycoprotein Gp120" evidence="35">
    <location>
        <begin position="33"/>
        <end position="142"/>
    </location>
</feature>
<comment type="subcellular location">
    <subcellularLocation>
        <location evidence="3">Host cell membrane</location>
        <topology evidence="3">Peripheral membrane protein</topology>
    </subcellularLocation>
    <subcellularLocation>
        <location evidence="1">Host cell membrane</location>
        <topology evidence="1">Single-pass type I membrane protein</topology>
    </subcellularLocation>
    <subcellularLocation>
        <location evidence="2">Host endosome membrane</location>
        <topology evidence="2">Peripheral membrane protein</topology>
    </subcellularLocation>
    <subcellularLocation>
        <location evidence="5">Host endosome membrane</location>
        <topology evidence="5">Single-pass type I membrane protein</topology>
    </subcellularLocation>
    <subcellularLocation>
        <location evidence="6">Virion membrane</location>
        <topology evidence="6">Peripheral membrane protein</topology>
    </subcellularLocation>
    <subcellularLocation>
        <location evidence="4">Virion membrane</location>
        <topology evidence="4">Single-pass type I membrane protein</topology>
    </subcellularLocation>
</comment>
<dbReference type="FunFam" id="1.10.287.210:FF:000001">
    <property type="entry name" value="Envelope glycoprotein gp160"/>
    <property type="match status" value="1"/>
</dbReference>
<gene>
    <name evidence="32 37" type="primary">env</name>
</gene>
<comment type="function">
    <text evidence="32">Envelope glycoprotein gp160: Oligomerizes in the host endoplasmic reticulum into predominantly trimers. In a second time, gp160 transits in the host Golgi, where glycosylation is completed. The precursor is then proteolytically cleaved in the trans-Golgi and thereby activated by cellular furin or furin-like proteases to produce gp120 and gp41.</text>
</comment>
<feature type="short sequence motif" description="Di-leucine internalization motif" evidence="32">
    <location>
        <begin position="848"/>
        <end position="849"/>
    </location>
</feature>
<feature type="region of interest" description="MPER; binding to GalCer" evidence="32">
    <location>
        <begin position="655"/>
        <end position="676"/>
    </location>
</feature>
<dbReference type="GO" id="GO:1903911">
    <property type="term" value="P:positive regulation of receptor clustering"/>
    <property type="evidence" value="ECO:0007669"/>
    <property type="project" value="UniProtKB-UniRule"/>
</dbReference>
<dbReference type="GO" id="GO:0052031">
    <property type="term" value="P:symbiont-mediated perturbation of host defense response"/>
    <property type="evidence" value="ECO:0007669"/>
    <property type="project" value="UniProtKB-UniRule"/>
</dbReference>
<dbReference type="Gene3D" id="1.10.287.210">
    <property type="match status" value="1"/>
</dbReference>
<keyword evidence="27 32" id="KW-1015">Disulfide bond</keyword>
<keyword evidence="24 32" id="KW-0175">Coiled coil</keyword>
<keyword evidence="19 32" id="KW-1043">Host membrane</keyword>
<evidence type="ECO:0000256" key="3">
    <source>
        <dbReference type="ARBA" id="ARBA00004505"/>
    </source>
</evidence>
<feature type="disulfide bond" evidence="32">
    <location>
        <begin position="216"/>
        <end position="245"/>
    </location>
</feature>
<keyword evidence="7 32" id="KW-1168">Fusion of virus membrane with host membrane</keyword>
<dbReference type="GO" id="GO:0075512">
    <property type="term" value="P:clathrin-dependent endocytosis of virus by host cell"/>
    <property type="evidence" value="ECO:0007669"/>
    <property type="project" value="UniProtKB-UniRule"/>
</dbReference>
<sequence length="849" mass="95947">MRVKGIKKNYQYLWRWGIMLLGLSMICNASEKLWVTVYYGVPVWKEANTTLFCASDAKAYSNEVHNVWATHACVPTDPSPQEVVLENVTENFNMWKNNMAEQMHEDIKSLWDESLKPCVKITPLCVTLNCIDVVKNNTNSTNIEGKMEGEMKNCSFNVTTEIRDKVQKEYALFYRTDIVADGGGNSTNYRLINCNTSIITQACPKVSFEPIPIHYCAPAGFAILKCNDKQFNGTGPCINVSTVQCTHGIRPVVSTQLLLNGSLAEEGVVIRSENFSNNAKTIIVHLNETVEINCTRPNNNTRKGIHMGPGKTFYATGDIIGDIRQAHCNVSRTKWNNTLGRVVEKLREQFKNKTIIFNPSSGGDPEIVMHNFNCGGEFFYCNTTQLFNSTWEGNGTKPDLQGNETITLPCKIKQIINRWQEVGKAMYAPPISGLVNCSSNITGLLLTRDGGLNGTNQNETFRPQGGNMKDNWRSELYKYKVVRIEPLGVAPTKAKRRVVQREKRAVGLGAMFLGFLGAAGSTMGAASITLTVQARQLLSGIVQQQNNLLKAIEAQQHILQLTVWGIKQLQARVLAVERYLKDQQLLGIWGCSGKLICTTAVPWNSSWSNKSQEEIWGNMTWMKWEREIGNYTNIIYTLLTESQNQQDKNEQDLLALDKWDSLWSWFDITNWLWYIRIFIMIVGGLVGLRIVFTVLSIANRVRQGYSPLSFQTHHPAQRGPDRPGGIEEEGGERDRDRSGPLVTGFLELIWIDLRSLCLFLYHRLRDLLLIVTRIVELLGRRGWETLKYWWNLLQYWIQELKNSAVSLLNTTAIAVAEGTDRIIEIIQRAGRAILHIPTRIRQGLEGALL</sequence>
<comment type="domain">
    <text evidence="32">The YXXL motif is involved in determining the exact site of viral release at the surface of infected mononuclear cells and promotes endocytosis. YXXL and di-leucine endocytosis motifs interact directly or indirectly with the clathrin adapter complexes, opperate independently, and their activities are not additive.</text>
</comment>
<feature type="disulfide bond" evidence="32">
    <location>
        <begin position="591"/>
        <end position="597"/>
    </location>
</feature>
<keyword evidence="12 32" id="KW-1162">Viral penetration into host cytoplasm</keyword>
<dbReference type="GO" id="GO:0020002">
    <property type="term" value="C:host cell plasma membrane"/>
    <property type="evidence" value="ECO:0007669"/>
    <property type="project" value="UniProtKB-SubCell"/>
</dbReference>
<evidence type="ECO:0000256" key="6">
    <source>
        <dbReference type="ARBA" id="ARBA00004650"/>
    </source>
</evidence>
<evidence type="ECO:0000256" key="7">
    <source>
        <dbReference type="ARBA" id="ARBA00022506"/>
    </source>
</evidence>
<keyword evidence="23 32" id="KW-1039">Host endosome</keyword>
<dbReference type="InterPro" id="IPR000777">
    <property type="entry name" value="HIV1_Gp120"/>
</dbReference>
<evidence type="ECO:0000256" key="23">
    <source>
        <dbReference type="ARBA" id="ARBA00023046"/>
    </source>
</evidence>
<feature type="disulfide bond" evidence="32">
    <location>
        <begin position="53"/>
        <end position="73"/>
    </location>
</feature>
<evidence type="ECO:0000256" key="12">
    <source>
        <dbReference type="ARBA" id="ARBA00022595"/>
    </source>
</evidence>
<feature type="chain" id="PRO_5029983434" description="Transmembrane protein gp41" evidence="32">
    <location>
        <begin position="505"/>
        <end position="849"/>
    </location>
</feature>
<evidence type="ECO:0000256" key="8">
    <source>
        <dbReference type="ARBA" id="ARBA00022510"/>
    </source>
</evidence>
<evidence type="ECO:0000259" key="35">
    <source>
        <dbReference type="Pfam" id="PF00516"/>
    </source>
</evidence>
<comment type="domain">
    <text evidence="32">The membrane proximal external region (MPER) present in gp41 is a tryptophan-rich region recognized by the antibodies 2F5, Z13, and 4E10. MPER seems to play a role in fusion.</text>
</comment>
<dbReference type="SUPFAM" id="SSF56502">
    <property type="entry name" value="gp120 core"/>
    <property type="match status" value="2"/>
</dbReference>
<dbReference type="GO" id="GO:0005198">
    <property type="term" value="F:structural molecule activity"/>
    <property type="evidence" value="ECO:0007669"/>
    <property type="project" value="UniProtKB-UniRule"/>
</dbReference>
<reference evidence="37" key="1">
    <citation type="journal article" date="2020" name="Elife">
        <title>The HIV-1 latent reservoir is largely sensitive to circulating T cells.</title>
        <authorList>
            <person name="Warren J.A."/>
            <person name="Zhou S."/>
            <person name="Xu Y."/>
            <person name="Moeser M.J."/>
            <person name="MacMillan D.R."/>
            <person name="Council O."/>
            <person name="Kirchherr J."/>
            <person name="Sung J.M."/>
            <person name="Roan N."/>
            <person name="Adimora A.A."/>
            <person name="Joseph S."/>
            <person name="Kuruc J.D."/>
            <person name="Gay C.L."/>
            <person name="Margolis D.M."/>
            <person name="Archin N."/>
            <person name="Brumme Z.L."/>
            <person name="Swanstrom R."/>
            <person name="Goonetilleke N."/>
        </authorList>
    </citation>
    <scope>NUCLEOTIDE SEQUENCE</scope>
    <source>
        <strain evidence="37">00930-PH341-w4_2-3half-1</strain>
    </source>
</reference>
<comment type="miscellaneous">
    <text evidence="32">HIV-1 lineages are divided in three main groups, M (for Major), O (for Outlier), and N (for New, or Non-M, Non-O). The vast majority of strains found worldwide belong to the group M. Group O seems to be endemic to and largely confined to Cameroon and neighboring countries in West Central Africa, where these viruses represent a small minority of HIV-1 strains. The group N is represented by a limited number of isolates from Cameroonian persons. The group M is further subdivided in 9 clades or subtypes (A to D, F to H, J and K).</text>
</comment>
<evidence type="ECO:0000256" key="29">
    <source>
        <dbReference type="ARBA" id="ARBA00023280"/>
    </source>
</evidence>
<feature type="transmembrane region" description="Helical" evidence="33">
    <location>
        <begin position="505"/>
        <end position="528"/>
    </location>
</feature>
<feature type="transmembrane region" description="Helical" evidence="33">
    <location>
        <begin position="671"/>
        <end position="692"/>
    </location>
</feature>
<dbReference type="GO" id="GO:0044175">
    <property type="term" value="C:host cell endosome membrane"/>
    <property type="evidence" value="ECO:0007669"/>
    <property type="project" value="UniProtKB-SubCell"/>
</dbReference>
<evidence type="ECO:0000256" key="34">
    <source>
        <dbReference type="SAM" id="MobiDB-lite"/>
    </source>
</evidence>
<feature type="domain" description="Human immunodeficiency virus 1 envelope glycoprotein Gp120" evidence="35">
    <location>
        <begin position="148"/>
        <end position="504"/>
    </location>
</feature>
<keyword evidence="29 32" id="KW-0899">Viral immunoevasion</keyword>
<evidence type="ECO:0000256" key="16">
    <source>
        <dbReference type="ARBA" id="ARBA00022729"/>
    </source>
</evidence>
<evidence type="ECO:0000256" key="10">
    <source>
        <dbReference type="ARBA" id="ARBA00022570"/>
    </source>
</evidence>
<dbReference type="GO" id="GO:0019064">
    <property type="term" value="P:fusion of virus membrane with host plasma membrane"/>
    <property type="evidence" value="ECO:0007669"/>
    <property type="project" value="UniProtKB-UniRule"/>
</dbReference>
<dbReference type="FunFam" id="2.170.40.20:FF:000004">
    <property type="entry name" value="Envelope glycoprotein gp160"/>
    <property type="match status" value="1"/>
</dbReference>